<feature type="transmembrane region" description="Helical" evidence="1">
    <location>
        <begin position="53"/>
        <end position="75"/>
    </location>
</feature>
<keyword evidence="1" id="KW-0472">Membrane</keyword>
<dbReference type="RefSeq" id="WP_114450761.1">
    <property type="nucleotide sequence ID" value="NZ_QPHM01000004.1"/>
</dbReference>
<proteinExistence type="predicted"/>
<evidence type="ECO:0000256" key="1">
    <source>
        <dbReference type="SAM" id="Phobius"/>
    </source>
</evidence>
<sequence>MSRGGGDPVGLVIGLIAGNVAYLLFTLILSMVIGVAPMDIFSGPFSGAASSLVMGWVAIGGLLGVVDVLAVFGFISSLTSGW</sequence>
<protein>
    <submittedName>
        <fullName evidence="2">Uncharacterized protein</fullName>
    </submittedName>
</protein>
<reference evidence="2 3" key="1">
    <citation type="submission" date="2018-07" db="EMBL/GenBank/DDBJ databases">
        <title>Genome sequences of Haloplanus salinus JCM 18368T.</title>
        <authorList>
            <person name="Kim Y.B."/>
            <person name="Roh S.W."/>
        </authorList>
    </citation>
    <scope>NUCLEOTIDE SEQUENCE [LARGE SCALE GENOMIC DNA]</scope>
    <source>
        <strain evidence="2 3">JCM 18368</strain>
    </source>
</reference>
<dbReference type="EMBL" id="QPHM01000004">
    <property type="protein sequence ID" value="RCU43730.1"/>
    <property type="molecule type" value="Genomic_DNA"/>
</dbReference>
<comment type="caution">
    <text evidence="2">The sequence shown here is derived from an EMBL/GenBank/DDBJ whole genome shotgun (WGS) entry which is preliminary data.</text>
</comment>
<keyword evidence="1" id="KW-1133">Transmembrane helix</keyword>
<accession>A0A368N0N3</accession>
<evidence type="ECO:0000313" key="2">
    <source>
        <dbReference type="EMBL" id="RCU43730.1"/>
    </source>
</evidence>
<name>A0A368N0N3_9EURY</name>
<organism evidence="2 3">
    <name type="scientific">Haloplanus salinus</name>
    <dbReference type="NCBI Taxonomy" id="1126245"/>
    <lineage>
        <taxon>Archaea</taxon>
        <taxon>Methanobacteriati</taxon>
        <taxon>Methanobacteriota</taxon>
        <taxon>Stenosarchaea group</taxon>
        <taxon>Halobacteria</taxon>
        <taxon>Halobacteriales</taxon>
        <taxon>Haloferacaceae</taxon>
        <taxon>Haloplanus</taxon>
    </lineage>
</organism>
<dbReference type="OrthoDB" id="346167at2157"/>
<gene>
    <name evidence="2" type="ORF">DU504_17725</name>
</gene>
<dbReference type="AlphaFoldDB" id="A0A368N0N3"/>
<feature type="transmembrane region" description="Helical" evidence="1">
    <location>
        <begin position="12"/>
        <end position="33"/>
    </location>
</feature>
<keyword evidence="3" id="KW-1185">Reference proteome</keyword>
<keyword evidence="1" id="KW-0812">Transmembrane</keyword>
<evidence type="ECO:0000313" key="3">
    <source>
        <dbReference type="Proteomes" id="UP000252189"/>
    </source>
</evidence>
<dbReference type="Proteomes" id="UP000252189">
    <property type="component" value="Unassembled WGS sequence"/>
</dbReference>